<evidence type="ECO:0000256" key="3">
    <source>
        <dbReference type="ARBA" id="ARBA00022741"/>
    </source>
</evidence>
<dbReference type="Pfam" id="PF00158">
    <property type="entry name" value="Sigma54_activat"/>
    <property type="match status" value="1"/>
</dbReference>
<dbReference type="InterPro" id="IPR011608">
    <property type="entry name" value="PRD"/>
</dbReference>
<dbReference type="GO" id="GO:0005524">
    <property type="term" value="F:ATP binding"/>
    <property type="evidence" value="ECO:0007669"/>
    <property type="project" value="UniProtKB-KW"/>
</dbReference>
<accession>A0A2H6CR92</accession>
<dbReference type="PROSITE" id="PS50045">
    <property type="entry name" value="SIGMA54_INTERACT_4"/>
    <property type="match status" value="1"/>
</dbReference>
<comment type="caution">
    <text evidence="9">The sequence shown here is derived from an EMBL/GenBank/DDBJ whole genome shotgun (WGS) entry which is preliminary data.</text>
</comment>
<dbReference type="InterPro" id="IPR003593">
    <property type="entry name" value="AAA+_ATPase"/>
</dbReference>
<keyword evidence="3" id="KW-0547">Nucleotide-binding</keyword>
<dbReference type="PANTHER" id="PTHR32071">
    <property type="entry name" value="TRANSCRIPTIONAL REGULATORY PROTEIN"/>
    <property type="match status" value="1"/>
</dbReference>
<evidence type="ECO:0000259" key="7">
    <source>
        <dbReference type="PROSITE" id="PS51096"/>
    </source>
</evidence>
<keyword evidence="2" id="KW-0808">Transferase</keyword>
<dbReference type="InterPro" id="IPR036662">
    <property type="entry name" value="PTS_EIIA_man-typ_sf"/>
</dbReference>
<evidence type="ECO:0000256" key="4">
    <source>
        <dbReference type="ARBA" id="ARBA00022840"/>
    </source>
</evidence>
<sequence length="850" mass="97679">MKSETRQKLVSTLKEAKNGLTTTEIAKIVELSRSVTSLYLNELLTNGEVIKKGRKPIYWKLANFNQDKNEENVFQNFIGSDGSVKEAINKCKSAVLYPPLGLPLLIHGDSGVGKSYLAELIFDYLKAKEAKGTEKFLVFNCADYANNPELISSILFGHTKGAFTGADTDKKGLLVQADQGVLFLDEVHRLSNENQEKLFQFMDTGRFRPMGEEAKTVTSNVRLLFATTENPEKVLLPTFYRRISVTIHLPTFHQRPLLERIGLVKYLFFNEARRIQKDLKIGRTLFFKMTEERLSGNVGSLRNEVRMLCADRLRKNSEEEVIQIGDSQENDWIYLSRSDTLTDENKVVEERLKRTFFNLFDKNDRLVELKENIYQFYQNYLTTLFSNDNDFLFYHIKNSIQSKNKKILDNERLTEEAIDCLYNIIKLNESNELKAKLIKTKQRLQREYPRTVLLASNLTKDINQEIKESVEIILGILLIGTVSEDIRYHALLVAHGNTTASSIQAVANRICNDYIFDAINMPLTSSIHDIVSQVKIWLSERDTSQGVIMLVDMGSLTQLYKSLKPQILGELLVINNLTTSYALDIGQQLLNGKLFYDIAESVEKNFKTEVQYFEGFEVDKNIIISSISGKDVAKKIQSICKKYIDPDIKIIVLEFNELLNTLDLANDQQDYLKSTILILSTSYLSNRTHIPTMNMLDVVDEDAEKQLENSFNTLAHPNDISNILNEFIQFFSKEGLSEKLGFLNPDVIIRQVEDVVEKLERRFDLKLSAKMRFNLLMHSAILIERTILGVEDYSVPEKIVELKINGKLFYQNVKNVFYSLEQFYKIQISDLDLRYLRVAQFIVILKGKLH</sequence>
<dbReference type="Pfam" id="PF03610">
    <property type="entry name" value="EIIA-man"/>
    <property type="match status" value="1"/>
</dbReference>
<dbReference type="SMART" id="SM00382">
    <property type="entry name" value="AAA"/>
    <property type="match status" value="1"/>
</dbReference>
<dbReference type="SUPFAM" id="SSF46785">
    <property type="entry name" value="Winged helix' DNA-binding domain"/>
    <property type="match status" value="1"/>
</dbReference>
<evidence type="ECO:0000256" key="2">
    <source>
        <dbReference type="ARBA" id="ARBA00022679"/>
    </source>
</evidence>
<evidence type="ECO:0000313" key="9">
    <source>
        <dbReference type="EMBL" id="GBD67509.1"/>
    </source>
</evidence>
<gene>
    <name evidence="9" type="ORF">TEHN7118_0315</name>
</gene>
<name>A0A2H6CR92_TETHA</name>
<dbReference type="PANTHER" id="PTHR32071:SF38">
    <property type="entry name" value="PSP OPERON TRANSCRIPTIONAL ACTIVATOR"/>
    <property type="match status" value="1"/>
</dbReference>
<evidence type="ECO:0000259" key="6">
    <source>
        <dbReference type="PROSITE" id="PS50045"/>
    </source>
</evidence>
<protein>
    <recommendedName>
        <fullName evidence="1">DNA translocase FtsK</fullName>
    </recommendedName>
</protein>
<dbReference type="GO" id="GO:0003677">
    <property type="term" value="F:DNA binding"/>
    <property type="evidence" value="ECO:0007669"/>
    <property type="project" value="UniProtKB-KW"/>
</dbReference>
<dbReference type="Gene3D" id="3.40.50.300">
    <property type="entry name" value="P-loop containing nucleotide triphosphate hydrolases"/>
    <property type="match status" value="1"/>
</dbReference>
<feature type="domain" description="PRD" evidence="8">
    <location>
        <begin position="743"/>
        <end position="850"/>
    </location>
</feature>
<dbReference type="Proteomes" id="UP000236214">
    <property type="component" value="Unassembled WGS sequence"/>
</dbReference>
<dbReference type="SUPFAM" id="SSF53062">
    <property type="entry name" value="PTS system fructose IIA component-like"/>
    <property type="match status" value="1"/>
</dbReference>
<evidence type="ECO:0000256" key="5">
    <source>
        <dbReference type="ARBA" id="ARBA00023125"/>
    </source>
</evidence>
<dbReference type="SUPFAM" id="SSF63520">
    <property type="entry name" value="PTS-regulatory domain, PRD"/>
    <property type="match status" value="1"/>
</dbReference>
<dbReference type="InterPro" id="IPR036390">
    <property type="entry name" value="WH_DNA-bd_sf"/>
</dbReference>
<feature type="domain" description="Sigma-54 factor interaction" evidence="6">
    <location>
        <begin position="77"/>
        <end position="310"/>
    </location>
</feature>
<dbReference type="InterPro" id="IPR025662">
    <property type="entry name" value="Sigma_54_int_dom_ATP-bd_1"/>
</dbReference>
<dbReference type="CDD" id="cd00009">
    <property type="entry name" value="AAA"/>
    <property type="match status" value="1"/>
</dbReference>
<keyword evidence="4" id="KW-0067">ATP-binding</keyword>
<dbReference type="Pfam" id="PF00874">
    <property type="entry name" value="PRD"/>
    <property type="match status" value="1"/>
</dbReference>
<dbReference type="Gene3D" id="1.10.1790.10">
    <property type="entry name" value="PRD domain"/>
    <property type="match status" value="1"/>
</dbReference>
<proteinExistence type="predicted"/>
<dbReference type="PROSITE" id="PS00675">
    <property type="entry name" value="SIGMA54_INTERACT_1"/>
    <property type="match status" value="1"/>
</dbReference>
<dbReference type="GO" id="GO:0016020">
    <property type="term" value="C:membrane"/>
    <property type="evidence" value="ECO:0007669"/>
    <property type="project" value="InterPro"/>
</dbReference>
<feature type="domain" description="PTS EIIA type-4" evidence="7">
    <location>
        <begin position="487"/>
        <end position="610"/>
    </location>
</feature>
<dbReference type="PROSITE" id="PS51096">
    <property type="entry name" value="PTS_EIIA_TYPE_4"/>
    <property type="match status" value="1"/>
</dbReference>
<dbReference type="EMBL" id="BDEC01000010">
    <property type="protein sequence ID" value="GBD67509.1"/>
    <property type="molecule type" value="Genomic_DNA"/>
</dbReference>
<dbReference type="InterPro" id="IPR002078">
    <property type="entry name" value="Sigma_54_int"/>
</dbReference>
<organism evidence="9 10">
    <name type="scientific">Tetragenococcus halophilus subsp. halophilus</name>
    <dbReference type="NCBI Taxonomy" id="1513897"/>
    <lineage>
        <taxon>Bacteria</taxon>
        <taxon>Bacillati</taxon>
        <taxon>Bacillota</taxon>
        <taxon>Bacilli</taxon>
        <taxon>Lactobacillales</taxon>
        <taxon>Enterococcaceae</taxon>
        <taxon>Tetragenococcus</taxon>
    </lineage>
</organism>
<dbReference type="GO" id="GO:0009401">
    <property type="term" value="P:phosphoenolpyruvate-dependent sugar phosphotransferase system"/>
    <property type="evidence" value="ECO:0007669"/>
    <property type="project" value="InterPro"/>
</dbReference>
<evidence type="ECO:0000313" key="10">
    <source>
        <dbReference type="Proteomes" id="UP000236214"/>
    </source>
</evidence>
<dbReference type="Gene3D" id="1.10.10.10">
    <property type="entry name" value="Winged helix-like DNA-binding domain superfamily/Winged helix DNA-binding domain"/>
    <property type="match status" value="1"/>
</dbReference>
<evidence type="ECO:0000259" key="8">
    <source>
        <dbReference type="PROSITE" id="PS51372"/>
    </source>
</evidence>
<evidence type="ECO:0000256" key="1">
    <source>
        <dbReference type="ARBA" id="ARBA00020887"/>
    </source>
</evidence>
<dbReference type="InterPro" id="IPR036388">
    <property type="entry name" value="WH-like_DNA-bd_sf"/>
</dbReference>
<dbReference type="GO" id="GO:0006355">
    <property type="term" value="P:regulation of DNA-templated transcription"/>
    <property type="evidence" value="ECO:0007669"/>
    <property type="project" value="InterPro"/>
</dbReference>
<dbReference type="InterPro" id="IPR036634">
    <property type="entry name" value="PRD_sf"/>
</dbReference>
<dbReference type="InterPro" id="IPR027417">
    <property type="entry name" value="P-loop_NTPase"/>
</dbReference>
<keyword evidence="10" id="KW-1185">Reference proteome</keyword>
<dbReference type="PROSITE" id="PS51372">
    <property type="entry name" value="PRD_2"/>
    <property type="match status" value="1"/>
</dbReference>
<dbReference type="GO" id="GO:0016740">
    <property type="term" value="F:transferase activity"/>
    <property type="evidence" value="ECO:0007669"/>
    <property type="project" value="UniProtKB-KW"/>
</dbReference>
<reference evidence="9 10" key="1">
    <citation type="submission" date="2016-05" db="EMBL/GenBank/DDBJ databases">
        <title>Whole genome sequencing of Tetragenococcus halophilus subsp. halophilus NISL 7118.</title>
        <authorList>
            <person name="Shiwa Y."/>
            <person name="Nishimura I."/>
            <person name="Yoshikawa H."/>
            <person name="Koyama Y."/>
            <person name="Oguma T."/>
        </authorList>
    </citation>
    <scope>NUCLEOTIDE SEQUENCE [LARGE SCALE GENOMIC DNA]</scope>
    <source>
        <strain evidence="9 10">NISL 7118</strain>
    </source>
</reference>
<dbReference type="SUPFAM" id="SSF52540">
    <property type="entry name" value="P-loop containing nucleoside triphosphate hydrolases"/>
    <property type="match status" value="1"/>
</dbReference>
<dbReference type="Gene3D" id="3.40.50.510">
    <property type="entry name" value="Phosphotransferase system, mannose-type IIA component"/>
    <property type="match status" value="1"/>
</dbReference>
<keyword evidence="5" id="KW-0238">DNA-binding</keyword>
<dbReference type="AlphaFoldDB" id="A0A2H6CR92"/>
<dbReference type="InterPro" id="IPR004701">
    <property type="entry name" value="PTS_EIIA_man-typ"/>
</dbReference>